<dbReference type="Pfam" id="PF00857">
    <property type="entry name" value="Isochorismatase"/>
    <property type="match status" value="1"/>
</dbReference>
<dbReference type="Gene3D" id="3.40.50.850">
    <property type="entry name" value="Isochorismatase-like"/>
    <property type="match status" value="1"/>
</dbReference>
<feature type="domain" description="Isochorismatase-like" evidence="3">
    <location>
        <begin position="69"/>
        <end position="253"/>
    </location>
</feature>
<dbReference type="CDD" id="cd00431">
    <property type="entry name" value="cysteine_hydrolases"/>
    <property type="match status" value="1"/>
</dbReference>
<dbReference type="STRING" id="2282107.A0A286UQT1"/>
<dbReference type="InterPro" id="IPR050272">
    <property type="entry name" value="Isochorismatase-like_hydrls"/>
</dbReference>
<sequence length="278" mass="31048">MKIRPLVDKPVEYGNAASFWVEYPSGLVDLSRSTHLRELNDSKEPLRTQRQRDVVVEGNRIIRIDTKKSALVVIDMQNYFLHPDLRDHPKGLACVDPLLSILNPLREAGVKIVWVNWGLTDHELDTIPPSLVRGFKKDGKGGFGSELPGGFGRLLMRGAFNSELYGPLQTEYEKGKDQGTDVWIHKNRMSGLWGPQSSLDLYLEEEGIETLFLSGVNADQCVLGTLVDSYYRGYDVVLIKDATATTSPEGALENVYWNAGNSYGFLTDSKWIAEGVSQ</sequence>
<dbReference type="GO" id="GO:0016787">
    <property type="term" value="F:hydrolase activity"/>
    <property type="evidence" value="ECO:0007669"/>
    <property type="project" value="UniProtKB-KW"/>
</dbReference>
<gene>
    <name evidence="4" type="ORF">PNOK_0191500</name>
</gene>
<keyword evidence="2 4" id="KW-0378">Hydrolase</keyword>
<evidence type="ECO:0000313" key="4">
    <source>
        <dbReference type="EMBL" id="PAV21958.1"/>
    </source>
</evidence>
<dbReference type="PANTHER" id="PTHR43540">
    <property type="entry name" value="PEROXYUREIDOACRYLATE/UREIDOACRYLATE AMIDOHYDROLASE-RELATED"/>
    <property type="match status" value="1"/>
</dbReference>
<dbReference type="SUPFAM" id="SSF52499">
    <property type="entry name" value="Isochorismatase-like hydrolases"/>
    <property type="match status" value="1"/>
</dbReference>
<dbReference type="PANTHER" id="PTHR43540:SF9">
    <property type="entry name" value="FAMILY HYDROLASE, PUTATIVE (AFU_ORTHOLOGUE AFUA_2G08700)-RELATED"/>
    <property type="match status" value="1"/>
</dbReference>
<evidence type="ECO:0000256" key="2">
    <source>
        <dbReference type="ARBA" id="ARBA00022801"/>
    </source>
</evidence>
<reference evidence="4 5" key="1">
    <citation type="journal article" date="2017" name="Mol. Ecol.">
        <title>Comparative and population genomic landscape of Phellinus noxius: A hypervariable fungus causing root rot in trees.</title>
        <authorList>
            <person name="Chung C.L."/>
            <person name="Lee T.J."/>
            <person name="Akiba M."/>
            <person name="Lee H.H."/>
            <person name="Kuo T.H."/>
            <person name="Liu D."/>
            <person name="Ke H.M."/>
            <person name="Yokoi T."/>
            <person name="Roa M.B."/>
            <person name="Lu M.J."/>
            <person name="Chang Y.Y."/>
            <person name="Ann P.J."/>
            <person name="Tsai J.N."/>
            <person name="Chen C.Y."/>
            <person name="Tzean S.S."/>
            <person name="Ota Y."/>
            <person name="Hattori T."/>
            <person name="Sahashi N."/>
            <person name="Liou R.F."/>
            <person name="Kikuchi T."/>
            <person name="Tsai I.J."/>
        </authorList>
    </citation>
    <scope>NUCLEOTIDE SEQUENCE [LARGE SCALE GENOMIC DNA]</scope>
    <source>
        <strain evidence="4 5">FFPRI411160</strain>
    </source>
</reference>
<dbReference type="InParanoid" id="A0A286UQT1"/>
<protein>
    <submittedName>
        <fullName evidence="4">Isochorismatase hydrolase</fullName>
    </submittedName>
</protein>
<accession>A0A286UQT1</accession>
<evidence type="ECO:0000313" key="5">
    <source>
        <dbReference type="Proteomes" id="UP000217199"/>
    </source>
</evidence>
<keyword evidence="5" id="KW-1185">Reference proteome</keyword>
<comment type="caution">
    <text evidence="4">The sequence shown here is derived from an EMBL/GenBank/DDBJ whole genome shotgun (WGS) entry which is preliminary data.</text>
</comment>
<dbReference type="Proteomes" id="UP000217199">
    <property type="component" value="Unassembled WGS sequence"/>
</dbReference>
<evidence type="ECO:0000259" key="3">
    <source>
        <dbReference type="Pfam" id="PF00857"/>
    </source>
</evidence>
<dbReference type="OrthoDB" id="167809at2759"/>
<dbReference type="AlphaFoldDB" id="A0A286UQT1"/>
<dbReference type="InterPro" id="IPR000868">
    <property type="entry name" value="Isochorismatase-like_dom"/>
</dbReference>
<dbReference type="EMBL" id="NBII01000002">
    <property type="protein sequence ID" value="PAV21958.1"/>
    <property type="molecule type" value="Genomic_DNA"/>
</dbReference>
<organism evidence="4 5">
    <name type="scientific">Pyrrhoderma noxium</name>
    <dbReference type="NCBI Taxonomy" id="2282107"/>
    <lineage>
        <taxon>Eukaryota</taxon>
        <taxon>Fungi</taxon>
        <taxon>Dikarya</taxon>
        <taxon>Basidiomycota</taxon>
        <taxon>Agaricomycotina</taxon>
        <taxon>Agaricomycetes</taxon>
        <taxon>Hymenochaetales</taxon>
        <taxon>Hymenochaetaceae</taxon>
        <taxon>Pyrrhoderma</taxon>
    </lineage>
</organism>
<evidence type="ECO:0000256" key="1">
    <source>
        <dbReference type="ARBA" id="ARBA00006336"/>
    </source>
</evidence>
<comment type="similarity">
    <text evidence="1">Belongs to the isochorismatase family.</text>
</comment>
<dbReference type="InterPro" id="IPR036380">
    <property type="entry name" value="Isochorismatase-like_sf"/>
</dbReference>
<name>A0A286UQT1_9AGAM</name>
<proteinExistence type="inferred from homology"/>